<sequence length="382" mass="42624">MIVRHNSADSGAVARGFLLIAVFYVHALYGVFQSMDSDPTRAMMAGAQLKLLAPNVSAFFFLSGMAAPYFHRKGWSAALKPSLTLLILAAMSHVVAVGINMALDPQWYGPYWFARRMLKPIVLGTGYENFVAWFLVALAFARAFAYLFLRSRSLFLFIAAMMALLFWIGQKFGMPDNIYEWRNWPTATLFFLIGMRMPRDFRINAIAGWAALLGTIVLAWLNRPGLLISGPCLECELAFVAQPMIGQYGSLPIYICQQILFILFLWWVSVWSGDKMPGRAAAYIGNDSLSMLLLHGWVLVLIYPAAARSLPGRESIFLFCSILSSVLVAHALLYFLLNPILRWFGALSFRISTPIMTGLDITTAMILRTGKRPPRALPSEPA</sequence>
<accession>A0A084EBF5</accession>
<protein>
    <submittedName>
        <fullName evidence="3">Glycosyl transferase family 2</fullName>
    </submittedName>
</protein>
<evidence type="ECO:0000256" key="1">
    <source>
        <dbReference type="SAM" id="Phobius"/>
    </source>
</evidence>
<gene>
    <name evidence="3" type="ORF">CP98_04533</name>
</gene>
<evidence type="ECO:0000313" key="4">
    <source>
        <dbReference type="Proteomes" id="UP000028534"/>
    </source>
</evidence>
<feature type="transmembrane region" description="Helical" evidence="1">
    <location>
        <begin position="130"/>
        <end position="149"/>
    </location>
</feature>
<name>A0A084EBF5_SPHYA</name>
<feature type="transmembrane region" description="Helical" evidence="1">
    <location>
        <begin position="315"/>
        <end position="337"/>
    </location>
</feature>
<evidence type="ECO:0000259" key="2">
    <source>
        <dbReference type="Pfam" id="PF01757"/>
    </source>
</evidence>
<feature type="transmembrane region" description="Helical" evidence="1">
    <location>
        <begin position="52"/>
        <end position="71"/>
    </location>
</feature>
<organism evidence="3 4">
    <name type="scientific">Sphingobium yanoikuyae</name>
    <name type="common">Sphingomonas yanoikuyae</name>
    <dbReference type="NCBI Taxonomy" id="13690"/>
    <lineage>
        <taxon>Bacteria</taxon>
        <taxon>Pseudomonadati</taxon>
        <taxon>Pseudomonadota</taxon>
        <taxon>Alphaproteobacteria</taxon>
        <taxon>Sphingomonadales</taxon>
        <taxon>Sphingomonadaceae</taxon>
        <taxon>Sphingobium</taxon>
    </lineage>
</organism>
<dbReference type="GO" id="GO:0016747">
    <property type="term" value="F:acyltransferase activity, transferring groups other than amino-acyl groups"/>
    <property type="evidence" value="ECO:0007669"/>
    <property type="project" value="InterPro"/>
</dbReference>
<keyword evidence="3" id="KW-0808">Transferase</keyword>
<dbReference type="InterPro" id="IPR002656">
    <property type="entry name" value="Acyl_transf_3_dom"/>
</dbReference>
<dbReference type="AlphaFoldDB" id="A0A084EBF5"/>
<comment type="caution">
    <text evidence="3">The sequence shown here is derived from an EMBL/GenBank/DDBJ whole genome shotgun (WGS) entry which is preliminary data.</text>
</comment>
<feature type="transmembrane region" description="Helical" evidence="1">
    <location>
        <begin position="154"/>
        <end position="173"/>
    </location>
</feature>
<dbReference type="Pfam" id="PF01757">
    <property type="entry name" value="Acyl_transf_3"/>
    <property type="match status" value="1"/>
</dbReference>
<feature type="transmembrane region" description="Helical" evidence="1">
    <location>
        <begin position="201"/>
        <end position="221"/>
    </location>
</feature>
<evidence type="ECO:0000313" key="3">
    <source>
        <dbReference type="EMBL" id="KEZ15297.1"/>
    </source>
</evidence>
<feature type="transmembrane region" description="Helical" evidence="1">
    <location>
        <begin position="12"/>
        <end position="32"/>
    </location>
</feature>
<dbReference type="EMBL" id="JGVR01000042">
    <property type="protein sequence ID" value="KEZ15297.1"/>
    <property type="molecule type" value="Genomic_DNA"/>
</dbReference>
<feature type="transmembrane region" description="Helical" evidence="1">
    <location>
        <begin position="83"/>
        <end position="103"/>
    </location>
</feature>
<keyword evidence="1" id="KW-0472">Membrane</keyword>
<feature type="transmembrane region" description="Helical" evidence="1">
    <location>
        <begin position="280"/>
        <end position="303"/>
    </location>
</feature>
<feature type="transmembrane region" description="Helical" evidence="1">
    <location>
        <begin position="251"/>
        <end position="268"/>
    </location>
</feature>
<reference evidence="3 4" key="1">
    <citation type="submission" date="2014-03" db="EMBL/GenBank/DDBJ databases">
        <title>Genome sequence of Sphingobium yanoikuyae B1.</title>
        <authorList>
            <person name="Gan H.M."/>
            <person name="Gan H.Y."/>
            <person name="Savka M.A."/>
        </authorList>
    </citation>
    <scope>NUCLEOTIDE SEQUENCE [LARGE SCALE GENOMIC DNA]</scope>
    <source>
        <strain evidence="3 4">B1</strain>
    </source>
</reference>
<keyword evidence="1" id="KW-1133">Transmembrane helix</keyword>
<proteinExistence type="predicted"/>
<feature type="domain" description="Acyltransferase 3" evidence="2">
    <location>
        <begin position="13"/>
        <end position="329"/>
    </location>
</feature>
<keyword evidence="1" id="KW-0812">Transmembrane</keyword>
<dbReference type="Proteomes" id="UP000028534">
    <property type="component" value="Unassembled WGS sequence"/>
</dbReference>
<dbReference type="PATRIC" id="fig|13690.10.peg.4668"/>